<evidence type="ECO:0000313" key="2">
    <source>
        <dbReference type="EMBL" id="NMV36937.1"/>
    </source>
</evidence>
<dbReference type="EMBL" id="JABBZM010000002">
    <property type="protein sequence ID" value="NMV36937.1"/>
    <property type="molecule type" value="Genomic_DNA"/>
</dbReference>
<organism evidence="2 3">
    <name type="scientific">Ralstonia insidiosa</name>
    <dbReference type="NCBI Taxonomy" id="190721"/>
    <lineage>
        <taxon>Bacteria</taxon>
        <taxon>Pseudomonadati</taxon>
        <taxon>Pseudomonadota</taxon>
        <taxon>Betaproteobacteria</taxon>
        <taxon>Burkholderiales</taxon>
        <taxon>Burkholderiaceae</taxon>
        <taxon>Ralstonia</taxon>
    </lineage>
</organism>
<dbReference type="RefSeq" id="WP_169339222.1">
    <property type="nucleotide sequence ID" value="NZ_JABBZM010000002.1"/>
</dbReference>
<reference evidence="2 3" key="1">
    <citation type="submission" date="2020-04" db="EMBL/GenBank/DDBJ databases">
        <title>Ralstonia insidiosa genome sequencing and assembly.</title>
        <authorList>
            <person name="Martins R.C.R."/>
            <person name="Perdigao-Neto L.V."/>
            <person name="Levin A.S.S."/>
            <person name="Costa S.F."/>
        </authorList>
    </citation>
    <scope>NUCLEOTIDE SEQUENCE [LARGE SCALE GENOMIC DNA]</scope>
    <source>
        <strain evidence="2 3">5047</strain>
    </source>
</reference>
<proteinExistence type="predicted"/>
<sequence>MSTEETTQPGIVGEIVSEFHKLEEKVEHLIHPDAAVQSPPVDNGHVEAGAEQFTSALVVNEGNATEAPATLSNSSAESPSGSTPADEDPNVGALTAGTSSASDTPSSAAVVSQNNATQATSAFASLADDALRSIKNLRRHLWTFEYSAVATLHADLDKLELIFK</sequence>
<name>A0A848NUU1_9RALS</name>
<dbReference type="AlphaFoldDB" id="A0A848NUU1"/>
<protein>
    <submittedName>
        <fullName evidence="2">Uncharacterized protein</fullName>
    </submittedName>
</protein>
<feature type="compositionally biased region" description="Low complexity" evidence="1">
    <location>
        <begin position="95"/>
        <end position="108"/>
    </location>
</feature>
<evidence type="ECO:0000313" key="3">
    <source>
        <dbReference type="Proteomes" id="UP000575469"/>
    </source>
</evidence>
<feature type="compositionally biased region" description="Polar residues" evidence="1">
    <location>
        <begin position="70"/>
        <end position="83"/>
    </location>
</feature>
<comment type="caution">
    <text evidence="2">The sequence shown here is derived from an EMBL/GenBank/DDBJ whole genome shotgun (WGS) entry which is preliminary data.</text>
</comment>
<accession>A0A848NUU1</accession>
<gene>
    <name evidence="2" type="ORF">HGR00_03320</name>
</gene>
<dbReference type="Proteomes" id="UP000575469">
    <property type="component" value="Unassembled WGS sequence"/>
</dbReference>
<evidence type="ECO:0000256" key="1">
    <source>
        <dbReference type="SAM" id="MobiDB-lite"/>
    </source>
</evidence>
<feature type="region of interest" description="Disordered" evidence="1">
    <location>
        <begin position="33"/>
        <end position="108"/>
    </location>
</feature>